<accession>A0A2P6TP26</accession>
<dbReference type="GO" id="GO:0030897">
    <property type="term" value="C:HOPS complex"/>
    <property type="evidence" value="ECO:0007669"/>
    <property type="project" value="TreeGrafter"/>
</dbReference>
<evidence type="ECO:0000256" key="1">
    <source>
        <dbReference type="ARBA" id="ARBA00004184"/>
    </source>
</evidence>
<dbReference type="InterPro" id="IPR024763">
    <property type="entry name" value="VPS11_C"/>
</dbReference>
<dbReference type="GO" id="GO:0007033">
    <property type="term" value="P:vacuole organization"/>
    <property type="evidence" value="ECO:0007669"/>
    <property type="project" value="TreeGrafter"/>
</dbReference>
<dbReference type="SUPFAM" id="SSF50998">
    <property type="entry name" value="Quinoprotein alcohol dehydrogenase-like"/>
    <property type="match status" value="1"/>
</dbReference>
<name>A0A2P6TP26_CHLSO</name>
<dbReference type="InterPro" id="IPR057307">
    <property type="entry name" value="PEP5_VPS11_N"/>
</dbReference>
<dbReference type="PROSITE" id="PS50236">
    <property type="entry name" value="CHCR"/>
    <property type="match status" value="1"/>
</dbReference>
<keyword evidence="14" id="KW-1185">Reference proteome</keyword>
<dbReference type="GO" id="GO:0007032">
    <property type="term" value="P:endosome organization"/>
    <property type="evidence" value="ECO:0007669"/>
    <property type="project" value="TreeGrafter"/>
</dbReference>
<evidence type="ECO:0000256" key="9">
    <source>
        <dbReference type="SAM" id="Coils"/>
    </source>
</evidence>
<reference evidence="13 14" key="1">
    <citation type="journal article" date="2018" name="Plant J.">
        <title>Genome sequences of Chlorella sorokiniana UTEX 1602 and Micractinium conductrix SAG 241.80: implications to maltose excretion by a green alga.</title>
        <authorList>
            <person name="Arriola M.B."/>
            <person name="Velmurugan N."/>
            <person name="Zhang Y."/>
            <person name="Plunkett M.H."/>
            <person name="Hondzo H."/>
            <person name="Barney B.M."/>
        </authorList>
    </citation>
    <scope>NUCLEOTIDE SEQUENCE [LARGE SCALE GENOMIC DNA]</scope>
    <source>
        <strain evidence="14">UTEX 1602</strain>
    </source>
</reference>
<feature type="compositionally biased region" description="Gly residues" evidence="10">
    <location>
        <begin position="681"/>
        <end position="696"/>
    </location>
</feature>
<comment type="subcellular location">
    <subcellularLocation>
        <location evidence="1">Endomembrane system</location>
        <topology evidence="1">Peripheral membrane protein</topology>
    </subcellularLocation>
</comment>
<dbReference type="GO" id="GO:0048284">
    <property type="term" value="P:organelle fusion"/>
    <property type="evidence" value="ECO:0007669"/>
    <property type="project" value="TreeGrafter"/>
</dbReference>
<evidence type="ECO:0000256" key="6">
    <source>
        <dbReference type="ARBA" id="ARBA00022927"/>
    </source>
</evidence>
<keyword evidence="2" id="KW-0813">Transport</keyword>
<keyword evidence="3" id="KW-0479">Metal-binding</keyword>
<dbReference type="Pfam" id="PF23356">
    <property type="entry name" value="TPR_PEP5_VPS11"/>
    <property type="match status" value="2"/>
</dbReference>
<evidence type="ECO:0000259" key="12">
    <source>
        <dbReference type="Pfam" id="PF23341"/>
    </source>
</evidence>
<evidence type="ECO:0000256" key="3">
    <source>
        <dbReference type="ARBA" id="ARBA00022723"/>
    </source>
</evidence>
<dbReference type="Proteomes" id="UP000239899">
    <property type="component" value="Unassembled WGS sequence"/>
</dbReference>
<evidence type="ECO:0000313" key="14">
    <source>
        <dbReference type="Proteomes" id="UP000239899"/>
    </source>
</evidence>
<dbReference type="OrthoDB" id="26184at2759"/>
<evidence type="ECO:0000256" key="7">
    <source>
        <dbReference type="ARBA" id="ARBA00023136"/>
    </source>
</evidence>
<feature type="region of interest" description="Disordered" evidence="10">
    <location>
        <begin position="676"/>
        <end position="706"/>
    </location>
</feature>
<dbReference type="InterPro" id="IPR000547">
    <property type="entry name" value="Clathrin_H-chain/VPS_repeat"/>
</dbReference>
<dbReference type="GO" id="GO:0005768">
    <property type="term" value="C:endosome"/>
    <property type="evidence" value="ECO:0007669"/>
    <property type="project" value="TreeGrafter"/>
</dbReference>
<dbReference type="GO" id="GO:0008270">
    <property type="term" value="F:zinc ion binding"/>
    <property type="evidence" value="ECO:0007669"/>
    <property type="project" value="UniProtKB-KW"/>
</dbReference>
<keyword evidence="5" id="KW-0862">Zinc</keyword>
<feature type="domain" description="Vacuolar protein sorting protein 11 C-terminal" evidence="11">
    <location>
        <begin position="964"/>
        <end position="1008"/>
    </location>
</feature>
<evidence type="ECO:0000256" key="5">
    <source>
        <dbReference type="ARBA" id="ARBA00022833"/>
    </source>
</evidence>
<dbReference type="InterPro" id="IPR011047">
    <property type="entry name" value="Quinoprotein_ADH-like_sf"/>
</dbReference>
<feature type="coiled-coil region" evidence="9">
    <location>
        <begin position="879"/>
        <end position="913"/>
    </location>
</feature>
<evidence type="ECO:0000256" key="10">
    <source>
        <dbReference type="SAM" id="MobiDB-lite"/>
    </source>
</evidence>
<dbReference type="GO" id="GO:0006886">
    <property type="term" value="P:intracellular protein transport"/>
    <property type="evidence" value="ECO:0007669"/>
    <property type="project" value="UniProtKB-UniRule"/>
</dbReference>
<evidence type="ECO:0000256" key="2">
    <source>
        <dbReference type="ARBA" id="ARBA00022448"/>
    </source>
</evidence>
<dbReference type="Pfam" id="PF12451">
    <property type="entry name" value="VPS11_C"/>
    <property type="match status" value="1"/>
</dbReference>
<keyword evidence="6" id="KW-0653">Protein transport</keyword>
<organism evidence="13 14">
    <name type="scientific">Chlorella sorokiniana</name>
    <name type="common">Freshwater green alga</name>
    <dbReference type="NCBI Taxonomy" id="3076"/>
    <lineage>
        <taxon>Eukaryota</taxon>
        <taxon>Viridiplantae</taxon>
        <taxon>Chlorophyta</taxon>
        <taxon>core chlorophytes</taxon>
        <taxon>Trebouxiophyceae</taxon>
        <taxon>Chlorellales</taxon>
        <taxon>Chlorellaceae</taxon>
        <taxon>Chlorella clade</taxon>
        <taxon>Chlorella</taxon>
    </lineage>
</organism>
<dbReference type="STRING" id="3076.A0A2P6TP26"/>
<keyword evidence="7" id="KW-0472">Membrane</keyword>
<dbReference type="PANTHER" id="PTHR23323">
    <property type="entry name" value="VACUOLAR PROTEIN SORTING-ASSOCIATED PROTEIN"/>
    <property type="match status" value="1"/>
</dbReference>
<dbReference type="GO" id="GO:0006904">
    <property type="term" value="P:vesicle docking involved in exocytosis"/>
    <property type="evidence" value="ECO:0007669"/>
    <property type="project" value="TreeGrafter"/>
</dbReference>
<evidence type="ECO:0000313" key="13">
    <source>
        <dbReference type="EMBL" id="PRW51087.1"/>
    </source>
</evidence>
<keyword evidence="4" id="KW-0863">Zinc-finger</keyword>
<dbReference type="AlphaFoldDB" id="A0A2P6TP26"/>
<proteinExistence type="predicted"/>
<dbReference type="Gene3D" id="2.130.10.10">
    <property type="entry name" value="YVTN repeat-like/Quinoprotein amine dehydrogenase"/>
    <property type="match status" value="1"/>
</dbReference>
<sequence length="1018" mass="106674">MAGQAGFRRLHSFFSAEARAAPPAPSHVACSAVGGGCTWLGCADGTVLCLDAGDLSLRASFQAHHGAVHGLAWCKGKLLTVGSDGDGLRNLHIKGWAVDGLRPGAAPAILASPARLLPSAPSKAASAAGSGAGEGSLTAVALHCEEWPTVAVALGLSNGAVHLLRADVPKSKVTAPVPAAQLRDGGGAAGAAGSTAASTAGGSGSSGITALHFVSVPSAAAGAEAGGSSVAHSGRRGEAAAPAGLHLFAVGSVRLAAFDARTGRRLLDDECGAAPGCSAVSSKGELMLAGSEAVYFYTAEEGRKAAFALRGEKLAVAAARHYLVAVIAEDASPEPGQAVAQVFDLQNKVIAASAPVEPPVRWIAHSGPGCIDVGDATCGVTRLSERPFSEKLEALYKSRSYQLAVAVAETEQVDGATLAGIRRQYGDFLYAKRDYDAAMEQYELTVGHLEPSYVIQRFLDVQRLHALTRYLERLHAQGHASSDHTTLLLNCYTKLKDVAKLDAFIQGDGSMTRDSLHFDIDTAIRVCRQAGYYEHALYVALAACEPQAYLDVLLEDCKRFNEGLEYIKGLPRREAAAALQKYGKALLAAAPVETTAALMVLCLRDPTDPGTWVANMADFTHLYTDRPEDLQYAPEDLQYACVTILNMNPDSPSRQVLYHTLLDLYLSPTASSSSSSTGIAAPGGGAGAAPSSGGGSSAEQAGAGPASTASSAVLPAAAAAGGAAEGAAGGAAGGSGSQQEALDLLKRGWASGEAPAYDVDYALVACRLHNFRPGLLFLYENLRLYRELASVLMDARDYDGLIAACQRFGDARTGGDPQLWHDALDYFARQPGDCSQQVRELLGRIEAGGILPPLVVLQVLSQNPRFRLSLVKDYVTRQLQADNRSIRADQEEAERLKAAIEDTRVQAERLQSEPVVFQSSRDSQTNAPLELPSVHFLCGHSFNLRTLGDVGDATAACPLCAAEHRKAQELRRSNRASAADKDSFFKQLRSAPDGFALVAEYFGRGLLNNTSVSQQQGS</sequence>
<keyword evidence="9" id="KW-0175">Coiled coil</keyword>
<comment type="caution">
    <text evidence="13">The sequence shown here is derived from an EMBL/GenBank/DDBJ whole genome shotgun (WGS) entry which is preliminary data.</text>
</comment>
<dbReference type="InterPro" id="IPR015943">
    <property type="entry name" value="WD40/YVTN_repeat-like_dom_sf"/>
</dbReference>
<evidence type="ECO:0000259" key="11">
    <source>
        <dbReference type="Pfam" id="PF12451"/>
    </source>
</evidence>
<dbReference type="Pfam" id="PF23341">
    <property type="entry name" value="PEP5_VPS11_N"/>
    <property type="match status" value="1"/>
</dbReference>
<evidence type="ECO:0000256" key="8">
    <source>
        <dbReference type="PROSITE-ProRule" id="PRU01006"/>
    </source>
</evidence>
<dbReference type="PANTHER" id="PTHR23323:SF24">
    <property type="entry name" value="VACUOLAR PROTEIN SORTING-ASSOCIATED PROTEIN 11 HOMOLOG"/>
    <property type="match status" value="1"/>
</dbReference>
<feature type="compositionally biased region" description="Low complexity" evidence="10">
    <location>
        <begin position="697"/>
        <end position="706"/>
    </location>
</feature>
<dbReference type="EMBL" id="LHPG02000010">
    <property type="protein sequence ID" value="PRW51087.1"/>
    <property type="molecule type" value="Genomic_DNA"/>
</dbReference>
<dbReference type="CDD" id="cd16688">
    <property type="entry name" value="RING-H2_Vps11"/>
    <property type="match status" value="1"/>
</dbReference>
<dbReference type="InterPro" id="IPR057308">
    <property type="entry name" value="CHCR_PEP5_VPS11"/>
</dbReference>
<feature type="domain" description="PEP5/VPS11 N-terminal" evidence="12">
    <location>
        <begin position="25"/>
        <end position="363"/>
    </location>
</feature>
<feature type="repeat" description="CHCR" evidence="8">
    <location>
        <begin position="442"/>
        <end position="595"/>
    </location>
</feature>
<evidence type="ECO:0000256" key="4">
    <source>
        <dbReference type="ARBA" id="ARBA00022771"/>
    </source>
</evidence>
<dbReference type="GO" id="GO:0030674">
    <property type="term" value="F:protein-macromolecule adaptor activity"/>
    <property type="evidence" value="ECO:0007669"/>
    <property type="project" value="TreeGrafter"/>
</dbReference>
<protein>
    <submittedName>
        <fullName evidence="13">Vacuolar-sorting-associated 11-like protein isoform B</fullName>
    </submittedName>
</protein>
<gene>
    <name evidence="13" type="ORF">C2E21_5462</name>
</gene>